<organism evidence="1 2">
    <name type="scientific">Brevibacillus centrosporus</name>
    <dbReference type="NCBI Taxonomy" id="54910"/>
    <lineage>
        <taxon>Bacteria</taxon>
        <taxon>Bacillati</taxon>
        <taxon>Bacillota</taxon>
        <taxon>Bacilli</taxon>
        <taxon>Bacillales</taxon>
        <taxon>Paenibacillaceae</taxon>
        <taxon>Brevibacillus</taxon>
    </lineage>
</organism>
<gene>
    <name evidence="1" type="ORF">SAMN05518846_10337</name>
</gene>
<proteinExistence type="predicted"/>
<dbReference type="AlphaFoldDB" id="A0A1I3QHP5"/>
<dbReference type="Proteomes" id="UP000198915">
    <property type="component" value="Unassembled WGS sequence"/>
</dbReference>
<accession>A0A1I3QHP5</accession>
<reference evidence="2" key="1">
    <citation type="submission" date="2016-10" db="EMBL/GenBank/DDBJ databases">
        <authorList>
            <person name="Varghese N."/>
            <person name="Submissions S."/>
        </authorList>
    </citation>
    <scope>NUCLEOTIDE SEQUENCE [LARGE SCALE GENOMIC DNA]</scope>
    <source>
        <strain evidence="2">OK042</strain>
    </source>
</reference>
<evidence type="ECO:0000313" key="2">
    <source>
        <dbReference type="Proteomes" id="UP000198915"/>
    </source>
</evidence>
<evidence type="ECO:0000313" key="1">
    <source>
        <dbReference type="EMBL" id="SFJ33215.1"/>
    </source>
</evidence>
<dbReference type="EMBL" id="FORT01000003">
    <property type="protein sequence ID" value="SFJ33215.1"/>
    <property type="molecule type" value="Genomic_DNA"/>
</dbReference>
<keyword evidence="2" id="KW-1185">Reference proteome</keyword>
<name>A0A1I3QHP5_9BACL</name>
<sequence length="31" mass="3690">MMTVVMNHLTYADRLMVATTEYRNASWKNEL</sequence>
<protein>
    <submittedName>
        <fullName evidence="1">Uncharacterized protein</fullName>
    </submittedName>
</protein>